<dbReference type="RefSeq" id="WP_203928865.1">
    <property type="nucleotide sequence ID" value="NZ_BOPH01000053.1"/>
</dbReference>
<feature type="region of interest" description="Disordered" evidence="6">
    <location>
        <begin position="1"/>
        <end position="25"/>
    </location>
</feature>
<evidence type="ECO:0000256" key="3">
    <source>
        <dbReference type="ARBA" id="ARBA00023082"/>
    </source>
</evidence>
<reference evidence="8" key="1">
    <citation type="submission" date="2021-01" db="EMBL/GenBank/DDBJ databases">
        <title>Whole genome shotgun sequence of Virgisporangium ochraceum NBRC 16418.</title>
        <authorList>
            <person name="Komaki H."/>
            <person name="Tamura T."/>
        </authorList>
    </citation>
    <scope>NUCLEOTIDE SEQUENCE</scope>
    <source>
        <strain evidence="8">NBRC 16418</strain>
    </source>
</reference>
<evidence type="ECO:0000313" key="8">
    <source>
        <dbReference type="EMBL" id="GIJ68925.1"/>
    </source>
</evidence>
<dbReference type="GO" id="GO:0016987">
    <property type="term" value="F:sigma factor activity"/>
    <property type="evidence" value="ECO:0007669"/>
    <property type="project" value="UniProtKB-KW"/>
</dbReference>
<evidence type="ECO:0000256" key="4">
    <source>
        <dbReference type="ARBA" id="ARBA00023125"/>
    </source>
</evidence>
<dbReference type="SUPFAM" id="SSF88659">
    <property type="entry name" value="Sigma3 and sigma4 domains of RNA polymerase sigma factors"/>
    <property type="match status" value="1"/>
</dbReference>
<dbReference type="InterPro" id="IPR014284">
    <property type="entry name" value="RNA_pol_sigma-70_dom"/>
</dbReference>
<dbReference type="GO" id="GO:0006352">
    <property type="term" value="P:DNA-templated transcription initiation"/>
    <property type="evidence" value="ECO:0007669"/>
    <property type="project" value="InterPro"/>
</dbReference>
<dbReference type="InterPro" id="IPR036388">
    <property type="entry name" value="WH-like_DNA-bd_sf"/>
</dbReference>
<gene>
    <name evidence="8" type="primary">rpoE_13</name>
    <name evidence="8" type="ORF">Voc01_038420</name>
</gene>
<dbReference type="InterPro" id="IPR013325">
    <property type="entry name" value="RNA_pol_sigma_r2"/>
</dbReference>
<protein>
    <submittedName>
        <fullName evidence="8">RNA polymerase sigma factor</fullName>
    </submittedName>
</protein>
<accession>A0A8J3ZUY2</accession>
<keyword evidence="3" id="KW-0731">Sigma factor</keyword>
<dbReference type="SUPFAM" id="SSF88946">
    <property type="entry name" value="Sigma2 domain of RNA polymerase sigma factors"/>
    <property type="match status" value="1"/>
</dbReference>
<dbReference type="NCBIfam" id="TIGR02937">
    <property type="entry name" value="sigma70-ECF"/>
    <property type="match status" value="1"/>
</dbReference>
<dbReference type="PANTHER" id="PTHR43133:SF8">
    <property type="entry name" value="RNA POLYMERASE SIGMA FACTOR HI_1459-RELATED"/>
    <property type="match status" value="1"/>
</dbReference>
<dbReference type="GO" id="GO:0003677">
    <property type="term" value="F:DNA binding"/>
    <property type="evidence" value="ECO:0007669"/>
    <property type="project" value="UniProtKB-KW"/>
</dbReference>
<dbReference type="PANTHER" id="PTHR43133">
    <property type="entry name" value="RNA POLYMERASE ECF-TYPE SIGMA FACTO"/>
    <property type="match status" value="1"/>
</dbReference>
<sequence>MDDGDDIEDRQSSTPTNPADNQTARDLEFEMFYKSEMPKVVAFLMVQGGRAPTATEIAQEAMLEAYRQWDVIDQPRAWVRRVASRMWWRARETERAERPQDALPESGPLLTDDAAAEIEARHTFLAMTRQLPAAQREVMAWTYDGYRPTEIAALISKPPATVRSVLRQAREALRSQNPSVEEAP</sequence>
<dbReference type="InterPro" id="IPR039425">
    <property type="entry name" value="RNA_pol_sigma-70-like"/>
</dbReference>
<keyword evidence="5" id="KW-0804">Transcription</keyword>
<comment type="similarity">
    <text evidence="1">Belongs to the sigma-70 factor family. ECF subfamily.</text>
</comment>
<dbReference type="Gene3D" id="1.10.10.10">
    <property type="entry name" value="Winged helix-like DNA-binding domain superfamily/Winged helix DNA-binding domain"/>
    <property type="match status" value="1"/>
</dbReference>
<dbReference type="Gene3D" id="1.10.1740.10">
    <property type="match status" value="1"/>
</dbReference>
<evidence type="ECO:0000313" key="9">
    <source>
        <dbReference type="Proteomes" id="UP000635606"/>
    </source>
</evidence>
<feature type="domain" description="RNA polymerase sigma factor 70 region 4 type 2" evidence="7">
    <location>
        <begin position="124"/>
        <end position="173"/>
    </location>
</feature>
<evidence type="ECO:0000259" key="7">
    <source>
        <dbReference type="Pfam" id="PF08281"/>
    </source>
</evidence>
<dbReference type="InterPro" id="IPR013249">
    <property type="entry name" value="RNA_pol_sigma70_r4_t2"/>
</dbReference>
<evidence type="ECO:0000256" key="2">
    <source>
        <dbReference type="ARBA" id="ARBA00023015"/>
    </source>
</evidence>
<name>A0A8J3ZUY2_9ACTN</name>
<keyword evidence="4" id="KW-0238">DNA-binding</keyword>
<evidence type="ECO:0000256" key="6">
    <source>
        <dbReference type="SAM" id="MobiDB-lite"/>
    </source>
</evidence>
<dbReference type="EMBL" id="BOPH01000053">
    <property type="protein sequence ID" value="GIJ68925.1"/>
    <property type="molecule type" value="Genomic_DNA"/>
</dbReference>
<keyword evidence="2" id="KW-0805">Transcription regulation</keyword>
<keyword evidence="9" id="KW-1185">Reference proteome</keyword>
<dbReference type="AlphaFoldDB" id="A0A8J3ZUY2"/>
<dbReference type="Proteomes" id="UP000635606">
    <property type="component" value="Unassembled WGS sequence"/>
</dbReference>
<comment type="caution">
    <text evidence="8">The sequence shown here is derived from an EMBL/GenBank/DDBJ whole genome shotgun (WGS) entry which is preliminary data.</text>
</comment>
<evidence type="ECO:0000256" key="5">
    <source>
        <dbReference type="ARBA" id="ARBA00023163"/>
    </source>
</evidence>
<feature type="compositionally biased region" description="Polar residues" evidence="6">
    <location>
        <begin position="12"/>
        <end position="22"/>
    </location>
</feature>
<proteinExistence type="inferred from homology"/>
<evidence type="ECO:0000256" key="1">
    <source>
        <dbReference type="ARBA" id="ARBA00010641"/>
    </source>
</evidence>
<dbReference type="InterPro" id="IPR013324">
    <property type="entry name" value="RNA_pol_sigma_r3/r4-like"/>
</dbReference>
<organism evidence="8 9">
    <name type="scientific">Virgisporangium ochraceum</name>
    <dbReference type="NCBI Taxonomy" id="65505"/>
    <lineage>
        <taxon>Bacteria</taxon>
        <taxon>Bacillati</taxon>
        <taxon>Actinomycetota</taxon>
        <taxon>Actinomycetes</taxon>
        <taxon>Micromonosporales</taxon>
        <taxon>Micromonosporaceae</taxon>
        <taxon>Virgisporangium</taxon>
    </lineage>
</organism>
<dbReference type="Pfam" id="PF08281">
    <property type="entry name" value="Sigma70_r4_2"/>
    <property type="match status" value="1"/>
</dbReference>